<dbReference type="Proteomes" id="UP000292307">
    <property type="component" value="Chromosome"/>
</dbReference>
<gene>
    <name evidence="3" type="ORF">EYF70_11355</name>
</gene>
<name>A0ABX5RS05_9BURK</name>
<accession>A0ABX5RS05</accession>
<proteinExistence type="inferred from homology"/>
<evidence type="ECO:0000259" key="2">
    <source>
        <dbReference type="Pfam" id="PF03795"/>
    </source>
</evidence>
<dbReference type="SUPFAM" id="SSF54909">
    <property type="entry name" value="Dimeric alpha+beta barrel"/>
    <property type="match status" value="1"/>
</dbReference>
<evidence type="ECO:0000313" key="3">
    <source>
        <dbReference type="EMBL" id="QBI01379.1"/>
    </source>
</evidence>
<dbReference type="EMBL" id="CP036401">
    <property type="protein sequence ID" value="QBI01379.1"/>
    <property type="molecule type" value="Genomic_DNA"/>
</dbReference>
<sequence length="190" mass="20676">MVARRAARIALILWLCQHVDYCLRRCAMSRLPRLPRLSTLLAPPLIAAALLHLSAQAQVTPAAPPAYDAALAQSLGGSEQGMRPYVLVLLKTGTTPVPKGAERDRMFAGHFANMERLAKEKKLVVAGPLDGVNGLRGMFVFATADIDEAKALVATDPVIVQGEMVAEYHKFFSTAALMAVNDIHHRIRKK</sequence>
<protein>
    <recommendedName>
        <fullName evidence="2">YCII-related domain-containing protein</fullName>
    </recommendedName>
</protein>
<dbReference type="InterPro" id="IPR011008">
    <property type="entry name" value="Dimeric_a/b-barrel"/>
</dbReference>
<comment type="similarity">
    <text evidence="1">Belongs to the YciI family.</text>
</comment>
<dbReference type="Gene3D" id="3.30.70.1060">
    <property type="entry name" value="Dimeric alpha+beta barrel"/>
    <property type="match status" value="1"/>
</dbReference>
<keyword evidence="4" id="KW-1185">Reference proteome</keyword>
<dbReference type="InterPro" id="IPR005545">
    <property type="entry name" value="YCII"/>
</dbReference>
<feature type="domain" description="YCII-related" evidence="2">
    <location>
        <begin position="101"/>
        <end position="163"/>
    </location>
</feature>
<dbReference type="Pfam" id="PF03795">
    <property type="entry name" value="YCII"/>
    <property type="match status" value="1"/>
</dbReference>
<organism evidence="3 4">
    <name type="scientific">Pseudoduganella albidiflava</name>
    <dbReference type="NCBI Taxonomy" id="321983"/>
    <lineage>
        <taxon>Bacteria</taxon>
        <taxon>Pseudomonadati</taxon>
        <taxon>Pseudomonadota</taxon>
        <taxon>Betaproteobacteria</taxon>
        <taxon>Burkholderiales</taxon>
        <taxon>Oxalobacteraceae</taxon>
        <taxon>Telluria group</taxon>
        <taxon>Pseudoduganella</taxon>
    </lineage>
</organism>
<evidence type="ECO:0000256" key="1">
    <source>
        <dbReference type="ARBA" id="ARBA00007689"/>
    </source>
</evidence>
<evidence type="ECO:0000313" key="4">
    <source>
        <dbReference type="Proteomes" id="UP000292307"/>
    </source>
</evidence>
<reference evidence="3 4" key="1">
    <citation type="submission" date="2019-02" db="EMBL/GenBank/DDBJ databases">
        <title>Draft Genome Sequences of Six Type Strains of the Genus Massilia.</title>
        <authorList>
            <person name="Miess H."/>
            <person name="Frediansyhah A."/>
            <person name="Gross H."/>
        </authorList>
    </citation>
    <scope>NUCLEOTIDE SEQUENCE [LARGE SCALE GENOMIC DNA]</scope>
    <source>
        <strain evidence="3 4">DSM 17472</strain>
    </source>
</reference>